<evidence type="ECO:0000313" key="1">
    <source>
        <dbReference type="EMBL" id="CAO80606.1"/>
    </source>
</evidence>
<dbReference type="EMBL" id="CU466930">
    <property type="protein sequence ID" value="CAO80606.1"/>
    <property type="molecule type" value="Genomic_DNA"/>
</dbReference>
<organism evidence="1 2">
    <name type="scientific">Cloacimonas acidaminovorans (strain Evry)</name>
    <dbReference type="NCBI Taxonomy" id="459349"/>
    <lineage>
        <taxon>Bacteria</taxon>
        <taxon>Pseudomonadati</taxon>
        <taxon>Candidatus Cloacimonadota</taxon>
        <taxon>Candidatus Cloacimonadia</taxon>
        <taxon>Candidatus Cloacimonadales</taxon>
        <taxon>Candidatus Cloacimonadaceae</taxon>
        <taxon>Candidatus Cloacimonas</taxon>
    </lineage>
</organism>
<gene>
    <name evidence="1" type="ordered locus">CLOAM0723</name>
</gene>
<accession>B0VGZ1</accession>
<dbReference type="STRING" id="459349.CLOAM0723"/>
<protein>
    <recommendedName>
        <fullName evidence="3">GxxExxY protein</fullName>
    </recommendedName>
</protein>
<dbReference type="eggNOG" id="COG0614">
    <property type="taxonomic scope" value="Bacteria"/>
</dbReference>
<keyword evidence="2" id="KW-1185">Reference proteome</keyword>
<dbReference type="Proteomes" id="UP000002019">
    <property type="component" value="Chromosome"/>
</dbReference>
<name>B0VGZ1_CLOAI</name>
<dbReference type="NCBIfam" id="TIGR04256">
    <property type="entry name" value="GxxExxY"/>
    <property type="match status" value="1"/>
</dbReference>
<proteinExistence type="predicted"/>
<dbReference type="Pfam" id="PF13366">
    <property type="entry name" value="PDDEXK_3"/>
    <property type="match status" value="1"/>
</dbReference>
<dbReference type="HOGENOM" id="CLU_134960_1_0_0"/>
<evidence type="ECO:0000313" key="2">
    <source>
        <dbReference type="Proteomes" id="UP000002019"/>
    </source>
</evidence>
<dbReference type="KEGG" id="caci:CLOAM0723"/>
<sequence>MMNQIITKGEIDELCSKIIGACIEVHKALGPGLLEKIYHQCLAREFALQGIQFQDEYAIGISYKGISLESELRADFLIENTVILEIKAVNLWNPIFEAQLITYLKLADIPIGLLVNFNVQKLKEGVKRRFNGQLI</sequence>
<reference evidence="1 2" key="1">
    <citation type="journal article" date="2008" name="J. Bacteriol.">
        <title>'Candidatus Cloacamonas acidaminovorans': genome sequence reconstruction provides a first glimpse of a new bacterial division.</title>
        <authorList>
            <person name="Pelletier E."/>
            <person name="Kreimeyer A."/>
            <person name="Bocs S."/>
            <person name="Rouy Z."/>
            <person name="Gyapay G."/>
            <person name="Chouari R."/>
            <person name="Riviere D."/>
            <person name="Ganesan A."/>
            <person name="Daegelen P."/>
            <person name="Sghir A."/>
            <person name="Cohen G.N."/>
            <person name="Medigue C."/>
            <person name="Weissenbach J."/>
            <person name="Le Paslier D."/>
        </authorList>
    </citation>
    <scope>NUCLEOTIDE SEQUENCE [LARGE SCALE GENOMIC DNA]</scope>
    <source>
        <strain evidence="2">Evry</strain>
    </source>
</reference>
<dbReference type="AlphaFoldDB" id="B0VGZ1"/>
<evidence type="ECO:0008006" key="3">
    <source>
        <dbReference type="Google" id="ProtNLM"/>
    </source>
</evidence>
<dbReference type="InterPro" id="IPR026350">
    <property type="entry name" value="GxxExxY"/>
</dbReference>